<keyword evidence="2" id="KW-1185">Reference proteome</keyword>
<protein>
    <submittedName>
        <fullName evidence="1">Uncharacterized protein</fullName>
    </submittedName>
</protein>
<dbReference type="EMBL" id="CM045770">
    <property type="protein sequence ID" value="KAI7990563.1"/>
    <property type="molecule type" value="Genomic_DNA"/>
</dbReference>
<organism evidence="1 2">
    <name type="scientific">Camellia lanceoleosa</name>
    <dbReference type="NCBI Taxonomy" id="1840588"/>
    <lineage>
        <taxon>Eukaryota</taxon>
        <taxon>Viridiplantae</taxon>
        <taxon>Streptophyta</taxon>
        <taxon>Embryophyta</taxon>
        <taxon>Tracheophyta</taxon>
        <taxon>Spermatophyta</taxon>
        <taxon>Magnoliopsida</taxon>
        <taxon>eudicotyledons</taxon>
        <taxon>Gunneridae</taxon>
        <taxon>Pentapetalae</taxon>
        <taxon>asterids</taxon>
        <taxon>Ericales</taxon>
        <taxon>Theaceae</taxon>
        <taxon>Camellia</taxon>
    </lineage>
</organism>
<gene>
    <name evidence="1" type="ORF">LOK49_LG12G02668</name>
</gene>
<proteinExistence type="predicted"/>
<reference evidence="1 2" key="1">
    <citation type="journal article" date="2022" name="Plant J.">
        <title>Chromosome-level genome of Camellia lanceoleosa provides a valuable resource for understanding genome evolution and self-incompatibility.</title>
        <authorList>
            <person name="Gong W."/>
            <person name="Xiao S."/>
            <person name="Wang L."/>
            <person name="Liao Z."/>
            <person name="Chang Y."/>
            <person name="Mo W."/>
            <person name="Hu G."/>
            <person name="Li W."/>
            <person name="Zhao G."/>
            <person name="Zhu H."/>
            <person name="Hu X."/>
            <person name="Ji K."/>
            <person name="Xiang X."/>
            <person name="Song Q."/>
            <person name="Yuan D."/>
            <person name="Jin S."/>
            <person name="Zhang L."/>
        </authorList>
    </citation>
    <scope>NUCLEOTIDE SEQUENCE [LARGE SCALE GENOMIC DNA]</scope>
    <source>
        <strain evidence="1">SQ_2022a</strain>
    </source>
</reference>
<accession>A0ACC0FQL7</accession>
<evidence type="ECO:0000313" key="1">
    <source>
        <dbReference type="EMBL" id="KAI7990563.1"/>
    </source>
</evidence>
<dbReference type="Proteomes" id="UP001060215">
    <property type="component" value="Chromosome 13"/>
</dbReference>
<name>A0ACC0FQL7_9ERIC</name>
<sequence>MRERGETELSKRKERGGGRRVDEPSQPPSPLTGDHRRSPATTAHRPLLSAGAKKFFNTLLPRSSNWNKILRCLRTHSSLVFFPFYIALGVSPCRYGIKKLSMATSKDPKTKTYNPMSWK</sequence>
<comment type="caution">
    <text evidence="1">The sequence shown here is derived from an EMBL/GenBank/DDBJ whole genome shotgun (WGS) entry which is preliminary data.</text>
</comment>
<evidence type="ECO:0000313" key="2">
    <source>
        <dbReference type="Proteomes" id="UP001060215"/>
    </source>
</evidence>